<dbReference type="InterPro" id="IPR002177">
    <property type="entry name" value="DPS_DNA-bd"/>
</dbReference>
<comment type="caution">
    <text evidence="4">The sequence shown here is derived from an EMBL/GenBank/DDBJ whole genome shotgun (WGS) entry which is preliminary data.</text>
</comment>
<dbReference type="PROSITE" id="PS00819">
    <property type="entry name" value="DPS_2"/>
    <property type="match status" value="1"/>
</dbReference>
<evidence type="ECO:0000313" key="4">
    <source>
        <dbReference type="EMBL" id="GAS84441.1"/>
    </source>
</evidence>
<dbReference type="InterPro" id="IPR008331">
    <property type="entry name" value="Ferritin_DPS_dom"/>
</dbReference>
<dbReference type="PRINTS" id="PR01346">
    <property type="entry name" value="HELNAPAPROT"/>
</dbReference>
<dbReference type="CDD" id="cd01043">
    <property type="entry name" value="DPS"/>
    <property type="match status" value="1"/>
</dbReference>
<dbReference type="SUPFAM" id="SSF47240">
    <property type="entry name" value="Ferritin-like"/>
    <property type="match status" value="1"/>
</dbReference>
<evidence type="ECO:0000256" key="1">
    <source>
        <dbReference type="ARBA" id="ARBA00009497"/>
    </source>
</evidence>
<dbReference type="GO" id="GO:0008199">
    <property type="term" value="F:ferric iron binding"/>
    <property type="evidence" value="ECO:0007669"/>
    <property type="project" value="InterPro"/>
</dbReference>
<evidence type="ECO:0000256" key="2">
    <source>
        <dbReference type="RuleBase" id="RU003875"/>
    </source>
</evidence>
<organism evidence="4 5">
    <name type="scientific">Paenibacillus amylolyticus</name>
    <dbReference type="NCBI Taxonomy" id="1451"/>
    <lineage>
        <taxon>Bacteria</taxon>
        <taxon>Bacillati</taxon>
        <taxon>Bacillota</taxon>
        <taxon>Bacilli</taxon>
        <taxon>Bacillales</taxon>
        <taxon>Paenibacillaceae</taxon>
        <taxon>Paenibacillus</taxon>
    </lineage>
</organism>
<evidence type="ECO:0000313" key="5">
    <source>
        <dbReference type="Proteomes" id="UP000069697"/>
    </source>
</evidence>
<dbReference type="InterPro" id="IPR009078">
    <property type="entry name" value="Ferritin-like_SF"/>
</dbReference>
<reference evidence="4 5" key="1">
    <citation type="journal article" date="2016" name="Genome Announc.">
        <title>Draft Genome Sequence of Paenibacillus amylolyticus Heshi-A3, Isolated from Fermented Rice Bran in a Japanese Fermented Seafood Dish.</title>
        <authorList>
            <person name="Akuzawa S."/>
            <person name="Nagaoka J."/>
            <person name="Kanekatsu M."/>
            <person name="Kubota E."/>
            <person name="Ohtake R."/>
            <person name="Suzuki T."/>
            <person name="Kanesaki Y."/>
        </authorList>
    </citation>
    <scope>NUCLEOTIDE SEQUENCE [LARGE SCALE GENOMIC DNA]</scope>
    <source>
        <strain evidence="4 5">Heshi-A3</strain>
    </source>
</reference>
<comment type="similarity">
    <text evidence="1 2">Belongs to the Dps family.</text>
</comment>
<dbReference type="Pfam" id="PF00210">
    <property type="entry name" value="Ferritin"/>
    <property type="match status" value="1"/>
</dbReference>
<dbReference type="Gene3D" id="1.20.1260.10">
    <property type="match status" value="1"/>
</dbReference>
<dbReference type="Proteomes" id="UP000069697">
    <property type="component" value="Unassembled WGS sequence"/>
</dbReference>
<dbReference type="GO" id="GO:0016722">
    <property type="term" value="F:oxidoreductase activity, acting on metal ions"/>
    <property type="evidence" value="ECO:0007669"/>
    <property type="project" value="InterPro"/>
</dbReference>
<dbReference type="PIRSF" id="PIRSF005900">
    <property type="entry name" value="Dps"/>
    <property type="match status" value="1"/>
</dbReference>
<protein>
    <submittedName>
        <fullName evidence="4">General stress protein 20U</fullName>
    </submittedName>
</protein>
<gene>
    <name evidence="4" type="ORF">PAHA3_4544</name>
</gene>
<dbReference type="InterPro" id="IPR012347">
    <property type="entry name" value="Ferritin-like"/>
</dbReference>
<dbReference type="PANTHER" id="PTHR42932">
    <property type="entry name" value="GENERAL STRESS PROTEIN 20U"/>
    <property type="match status" value="1"/>
</dbReference>
<reference evidence="5" key="2">
    <citation type="submission" date="2016-01" db="EMBL/GenBank/DDBJ databases">
        <title>Draft Genome Sequence of Paenibacillus amylolyticus Heshi-A3 that Was Isolated from Fermented Rice Bran with Aging Salted Mackerel, Which Was Named Heshiko as Traditional Fermented Seafood in Japan.</title>
        <authorList>
            <person name="Akuzawa S."/>
            <person name="Nakagawa J."/>
            <person name="Kanekatsu T."/>
            <person name="Kubota E."/>
            <person name="Ohtake R."/>
            <person name="Suzuki T."/>
            <person name="Kanesaki Y."/>
        </authorList>
    </citation>
    <scope>NUCLEOTIDE SEQUENCE [LARGE SCALE GENOMIC DNA]</scope>
    <source>
        <strain evidence="5">Heshi-A3</strain>
    </source>
</reference>
<dbReference type="AlphaFoldDB" id="A0A100VRE4"/>
<dbReference type="EMBL" id="BCNV01000005">
    <property type="protein sequence ID" value="GAS84441.1"/>
    <property type="molecule type" value="Genomic_DNA"/>
</dbReference>
<dbReference type="PANTHER" id="PTHR42932:SF1">
    <property type="entry name" value="GENERAL STRESS PROTEIN 20U"/>
    <property type="match status" value="1"/>
</dbReference>
<feature type="domain" description="Ferritin/DPS" evidence="3">
    <location>
        <begin position="20"/>
        <end position="159"/>
    </location>
</feature>
<name>A0A100VRE4_PAEAM</name>
<evidence type="ECO:0000259" key="3">
    <source>
        <dbReference type="Pfam" id="PF00210"/>
    </source>
</evidence>
<sequence>MSTIQTRNNTFANNATALQEVLNRQIAGWSVLYTKLHNFHWYVQGPHFFTLHAKFEELYNLATANMDEVAERLLAIGGRPVATMAEQLRLSPIEEAQGQLPAERMVESVVADLRTMVEVIHQGIHEAGEASDNATEDMLIGFTAALDKEVWMLNAFLGK</sequence>
<proteinExistence type="inferred from homology"/>
<accession>A0A100VRE4</accession>
<dbReference type="PROSITE" id="PS00818">
    <property type="entry name" value="DPS_1"/>
    <property type="match status" value="1"/>
</dbReference>
<dbReference type="RefSeq" id="WP_201028106.1">
    <property type="nucleotide sequence ID" value="NZ_BCNV01000005.1"/>
</dbReference>
<dbReference type="InterPro" id="IPR023188">
    <property type="entry name" value="DPS_DNA-bd_CS"/>
</dbReference>